<organism evidence="2 3">
    <name type="scientific">Parascaris equorum</name>
    <name type="common">Equine roundworm</name>
    <dbReference type="NCBI Taxonomy" id="6256"/>
    <lineage>
        <taxon>Eukaryota</taxon>
        <taxon>Metazoa</taxon>
        <taxon>Ecdysozoa</taxon>
        <taxon>Nematoda</taxon>
        <taxon>Chromadorea</taxon>
        <taxon>Rhabditida</taxon>
        <taxon>Spirurina</taxon>
        <taxon>Ascaridomorpha</taxon>
        <taxon>Ascaridoidea</taxon>
        <taxon>Ascarididae</taxon>
        <taxon>Parascaris</taxon>
    </lineage>
</organism>
<feature type="region of interest" description="Disordered" evidence="1">
    <location>
        <begin position="1"/>
        <end position="29"/>
    </location>
</feature>
<evidence type="ECO:0000313" key="2">
    <source>
        <dbReference type="Proteomes" id="UP000887564"/>
    </source>
</evidence>
<dbReference type="Proteomes" id="UP000887564">
    <property type="component" value="Unplaced"/>
</dbReference>
<feature type="compositionally biased region" description="Basic and acidic residues" evidence="1">
    <location>
        <begin position="12"/>
        <end position="26"/>
    </location>
</feature>
<dbReference type="AlphaFoldDB" id="A0A914R204"/>
<evidence type="ECO:0000256" key="1">
    <source>
        <dbReference type="SAM" id="MobiDB-lite"/>
    </source>
</evidence>
<dbReference type="WBParaSite" id="PEQ_0000028401-mRNA-1">
    <property type="protein sequence ID" value="PEQ_0000028401-mRNA-1"/>
    <property type="gene ID" value="PEQ_0000028401"/>
</dbReference>
<reference evidence="3" key="1">
    <citation type="submission" date="2022-11" db="UniProtKB">
        <authorList>
            <consortium name="WormBaseParasite"/>
        </authorList>
    </citation>
    <scope>IDENTIFICATION</scope>
</reference>
<accession>A0A914R204</accession>
<evidence type="ECO:0000313" key="3">
    <source>
        <dbReference type="WBParaSite" id="PEQ_0000028401-mRNA-1"/>
    </source>
</evidence>
<sequence>MSEEDLANVSYGDDHDRGEAVTHRGENLSCKCPTSTLPAHSEQTIRIRVDNRTPRVYGPEVLPAQSKESAYIPVQLIEAKIPQPNLDNVSQSP</sequence>
<name>A0A914R204_PAREQ</name>
<keyword evidence="2" id="KW-1185">Reference proteome</keyword>
<proteinExistence type="predicted"/>
<protein>
    <submittedName>
        <fullName evidence="3">Uncharacterized protein</fullName>
    </submittedName>
</protein>